<protein>
    <recommendedName>
        <fullName evidence="1">DUF5681 domain-containing protein</fullName>
    </recommendedName>
</protein>
<organism evidence="2 3">
    <name type="scientific">Enhydrobacter aerosaccus</name>
    <dbReference type="NCBI Taxonomy" id="225324"/>
    <lineage>
        <taxon>Bacteria</taxon>
        <taxon>Pseudomonadati</taxon>
        <taxon>Pseudomonadota</taxon>
        <taxon>Alphaproteobacteria</taxon>
        <taxon>Hyphomicrobiales</taxon>
        <taxon>Enhydrobacter</taxon>
    </lineage>
</organism>
<feature type="domain" description="DUF5681" evidence="1">
    <location>
        <begin position="3"/>
        <end position="63"/>
    </location>
</feature>
<dbReference type="EMBL" id="FUWJ01000001">
    <property type="protein sequence ID" value="SJZ39197.1"/>
    <property type="molecule type" value="Genomic_DNA"/>
</dbReference>
<accession>A0A1T4KA29</accession>
<proteinExistence type="predicted"/>
<name>A0A1T4KA29_9HYPH</name>
<gene>
    <name evidence="2" type="ORF">SAMN02745126_00834</name>
</gene>
<keyword evidence="3" id="KW-1185">Reference proteome</keyword>
<dbReference type="OrthoDB" id="2086138at2"/>
<dbReference type="RefSeq" id="WP_085932522.1">
    <property type="nucleotide sequence ID" value="NZ_FUWJ01000001.1"/>
</dbReference>
<evidence type="ECO:0000313" key="3">
    <source>
        <dbReference type="Proteomes" id="UP000190092"/>
    </source>
</evidence>
<dbReference type="AlphaFoldDB" id="A0A1T4KA29"/>
<dbReference type="InterPro" id="IPR043736">
    <property type="entry name" value="DUF5681"/>
</dbReference>
<evidence type="ECO:0000313" key="2">
    <source>
        <dbReference type="EMBL" id="SJZ39197.1"/>
    </source>
</evidence>
<sequence>MAKFQKGNPGGPGRPVGSRNKVNLLLDQVASEGAEAVVKKMVEVATEGDRVAARLVLNRVWSAPKGRPVEIDLPEIGTPADLVAAHAAVMSAMAAQTITPQDGAAIAAVLETHRRAFELLGQEERVERLEAEVQDLRKRLK</sequence>
<reference evidence="3" key="1">
    <citation type="submission" date="2017-02" db="EMBL/GenBank/DDBJ databases">
        <authorList>
            <person name="Varghese N."/>
            <person name="Submissions S."/>
        </authorList>
    </citation>
    <scope>NUCLEOTIDE SEQUENCE [LARGE SCALE GENOMIC DNA]</scope>
    <source>
        <strain evidence="3">ATCC 27094</strain>
    </source>
</reference>
<evidence type="ECO:0000259" key="1">
    <source>
        <dbReference type="Pfam" id="PF18932"/>
    </source>
</evidence>
<dbReference type="Proteomes" id="UP000190092">
    <property type="component" value="Unassembled WGS sequence"/>
</dbReference>
<dbReference type="Pfam" id="PF18932">
    <property type="entry name" value="DUF5681"/>
    <property type="match status" value="1"/>
</dbReference>